<evidence type="ECO:0000256" key="1">
    <source>
        <dbReference type="SAM" id="MobiDB-lite"/>
    </source>
</evidence>
<protein>
    <submittedName>
        <fullName evidence="3">Uncharacterized protein</fullName>
    </submittedName>
</protein>
<dbReference type="PANTHER" id="PTHR32251">
    <property type="entry name" value="3-OXO-5-ALPHA-STEROID 4-DEHYDROGENASE"/>
    <property type="match status" value="1"/>
</dbReference>
<feature type="transmembrane region" description="Helical" evidence="2">
    <location>
        <begin position="805"/>
        <end position="835"/>
    </location>
</feature>
<dbReference type="Proteomes" id="UP001165065">
    <property type="component" value="Unassembled WGS sequence"/>
</dbReference>
<feature type="transmembrane region" description="Helical" evidence="2">
    <location>
        <begin position="627"/>
        <end position="643"/>
    </location>
</feature>
<keyword evidence="2" id="KW-1133">Transmembrane helix</keyword>
<accession>A0A9W7G8X3</accession>
<dbReference type="OrthoDB" id="189299at2759"/>
<name>A0A9W7G8X3_9STRA</name>
<keyword evidence="4" id="KW-1185">Reference proteome</keyword>
<feature type="transmembrane region" description="Helical" evidence="2">
    <location>
        <begin position="684"/>
        <end position="704"/>
    </location>
</feature>
<dbReference type="Pfam" id="PF06966">
    <property type="entry name" value="DUF1295"/>
    <property type="match status" value="1"/>
</dbReference>
<proteinExistence type="predicted"/>
<dbReference type="Gene3D" id="1.20.120.1630">
    <property type="match status" value="1"/>
</dbReference>
<feature type="transmembrane region" description="Helical" evidence="2">
    <location>
        <begin position="740"/>
        <end position="756"/>
    </location>
</feature>
<dbReference type="AlphaFoldDB" id="A0A9W7G8X3"/>
<feature type="transmembrane region" description="Helical" evidence="2">
    <location>
        <begin position="576"/>
        <end position="593"/>
    </location>
</feature>
<dbReference type="GO" id="GO:0016020">
    <property type="term" value="C:membrane"/>
    <property type="evidence" value="ECO:0007669"/>
    <property type="project" value="TreeGrafter"/>
</dbReference>
<keyword evidence="2" id="KW-0472">Membrane</keyword>
<reference evidence="4" key="1">
    <citation type="journal article" date="2023" name="Commun. Biol.">
        <title>Genome analysis of Parmales, the sister group of diatoms, reveals the evolutionary specialization of diatoms from phago-mixotrophs to photoautotrophs.</title>
        <authorList>
            <person name="Ban H."/>
            <person name="Sato S."/>
            <person name="Yoshikawa S."/>
            <person name="Yamada K."/>
            <person name="Nakamura Y."/>
            <person name="Ichinomiya M."/>
            <person name="Sato N."/>
            <person name="Blanc-Mathieu R."/>
            <person name="Endo H."/>
            <person name="Kuwata A."/>
            <person name="Ogata H."/>
        </authorList>
    </citation>
    <scope>NUCLEOTIDE SEQUENCE [LARGE SCALE GENOMIC DNA]</scope>
</reference>
<dbReference type="InterPro" id="IPR036815">
    <property type="entry name" value="14-3-3_dom_sf"/>
</dbReference>
<comment type="caution">
    <text evidence="3">The sequence shown here is derived from an EMBL/GenBank/DDBJ whole genome shotgun (WGS) entry which is preliminary data.</text>
</comment>
<feature type="region of interest" description="Disordered" evidence="1">
    <location>
        <begin position="1"/>
        <end position="61"/>
    </location>
</feature>
<dbReference type="Gene3D" id="1.20.190.20">
    <property type="entry name" value="14-3-3 domain"/>
    <property type="match status" value="1"/>
</dbReference>
<gene>
    <name evidence="3" type="ORF">TrCOL_g7899</name>
</gene>
<evidence type="ECO:0000313" key="3">
    <source>
        <dbReference type="EMBL" id="GMI39934.1"/>
    </source>
</evidence>
<dbReference type="InterPro" id="IPR010721">
    <property type="entry name" value="UstE-like"/>
</dbReference>
<dbReference type="EMBL" id="BRYA01001167">
    <property type="protein sequence ID" value="GMI39934.1"/>
    <property type="molecule type" value="Genomic_DNA"/>
</dbReference>
<organism evidence="3 4">
    <name type="scientific">Triparma columacea</name>
    <dbReference type="NCBI Taxonomy" id="722753"/>
    <lineage>
        <taxon>Eukaryota</taxon>
        <taxon>Sar</taxon>
        <taxon>Stramenopiles</taxon>
        <taxon>Ochrophyta</taxon>
        <taxon>Bolidophyceae</taxon>
        <taxon>Parmales</taxon>
        <taxon>Triparmaceae</taxon>
        <taxon>Triparma</taxon>
    </lineage>
</organism>
<dbReference type="SUPFAM" id="SSF48445">
    <property type="entry name" value="14-3-3 protein"/>
    <property type="match status" value="1"/>
</dbReference>
<sequence length="890" mass="100675">MPLPPLTSGSSTKKVSLTVDTSPVPARSSKSPLHKHLSSSRNLLPSEPTAHVDHKESRVNNSYSNRSLVKQHVANMSRDTDEIISFISGRFLRNRGGLDWANSTTDDEEIYECTLYKKLQADQLFNLAFAMLSAPEFEEEHYNSTVIKALDTYEEALDMCGDVLVPTNELKIRLSLKMSMALHDLSSMPMDAWVCGKKALLLAEKYSAISHEEMQESQVEALQVLRDHVSMLEVYLTAHRENKETKSGRKYCNLDSLAEEENDDGNRNSEQFEKFNRFNRKKSNVGSGSTATLTLAHRVEKIRRLMKLDNSKDFLMASELNHANQIVTSLHKIFKSYVRGNAVHAQTKTGTYVALDGRELDMDDFLLGGPYMSWDGFLFFCHDFNITPRRDGKGNRKLNTRAGESFIFTDNLEVQIVFTMTALAPHEILKMKNKKRIWSKGAREMWRDSTQIADASVRPRAGLNFENFVDCIARLGLVGLVNGTWAEMFPSSTDKIEAVFLTTMGLLDGSLVNANLHQHKKSQGLTKAEFKGMTALTRENSLKKIDTKATSHERTRRRSLSAPAAALTKKGGDPHVTTFLVCLILSTLCFIISTITGNASQVDKIWSITPFLYTWMVLFANPSDPRLIMMTVVSTIWGIRLTWNFNRRGGYTWPPWGGEEDYRWPALRKGIVPGFTALDKPIPWMLFNLTFISFYQNILLWLTATPALIAWSVTKSSECCAESSDGTCTAGSVPLNTLDYIAAFLFLMFVVIESIADNQQFAFQTEKYRRKGANVELTGEFKDGFKQSGLYAIVRKPNYAAEQSIWVCYYLFGVAATGSPFNWSIIGFILLISLFQGSGWMTEYITIEKYPKYEQVYMKKVGRYLPFWSLYFKLFGKEVKGEGMRESLVK</sequence>
<evidence type="ECO:0000313" key="4">
    <source>
        <dbReference type="Proteomes" id="UP001165065"/>
    </source>
</evidence>
<feature type="compositionally biased region" description="Polar residues" evidence="1">
    <location>
        <begin position="7"/>
        <end position="21"/>
    </location>
</feature>
<dbReference type="PANTHER" id="PTHR32251:SF23">
    <property type="entry name" value="3-OXO-5-ALPHA-STEROID 4-DEHYDROGENASE (DUF1295)"/>
    <property type="match status" value="1"/>
</dbReference>
<evidence type="ECO:0000256" key="2">
    <source>
        <dbReference type="SAM" id="Phobius"/>
    </source>
</evidence>
<keyword evidence="2" id="KW-0812">Transmembrane</keyword>
<feature type="transmembrane region" description="Helical" evidence="2">
    <location>
        <begin position="605"/>
        <end position="621"/>
    </location>
</feature>